<dbReference type="PANTHER" id="PTHR47447:SF17">
    <property type="entry name" value="OS12G0638900 PROTEIN"/>
    <property type="match status" value="1"/>
</dbReference>
<dbReference type="PANTHER" id="PTHR47447">
    <property type="entry name" value="OS03G0856100 PROTEIN"/>
    <property type="match status" value="1"/>
</dbReference>
<dbReference type="InterPro" id="IPR002885">
    <property type="entry name" value="PPR_rpt"/>
</dbReference>
<protein>
    <submittedName>
        <fullName evidence="6">Pentatricopeptide repeat-containing protein</fullName>
    </submittedName>
</protein>
<name>A0A087SSW3_AUXPR</name>
<feature type="region of interest" description="Disordered" evidence="4">
    <location>
        <begin position="612"/>
        <end position="659"/>
    </location>
</feature>
<dbReference type="Pfam" id="PF01535">
    <property type="entry name" value="PPR"/>
    <property type="match status" value="3"/>
</dbReference>
<dbReference type="PROSITE" id="PS51375">
    <property type="entry name" value="PPR"/>
    <property type="match status" value="8"/>
</dbReference>
<dbReference type="OrthoDB" id="185373at2759"/>
<reference evidence="6 7" key="1">
    <citation type="journal article" date="2014" name="BMC Genomics">
        <title>Oil accumulation mechanisms of the oleaginous microalga Chlorella protothecoides revealed through its genome, transcriptomes, and proteomes.</title>
        <authorList>
            <person name="Gao C."/>
            <person name="Wang Y."/>
            <person name="Shen Y."/>
            <person name="Yan D."/>
            <person name="He X."/>
            <person name="Dai J."/>
            <person name="Wu Q."/>
        </authorList>
    </citation>
    <scope>NUCLEOTIDE SEQUENCE [LARGE SCALE GENOMIC DNA]</scope>
    <source>
        <strain evidence="6 7">0710</strain>
    </source>
</reference>
<evidence type="ECO:0000313" key="6">
    <source>
        <dbReference type="EMBL" id="KFM28817.1"/>
    </source>
</evidence>
<dbReference type="KEGG" id="apro:F751_6338"/>
<feature type="repeat" description="PPR" evidence="3">
    <location>
        <begin position="662"/>
        <end position="696"/>
    </location>
</feature>
<accession>A0A087SSW3</accession>
<dbReference type="InterPro" id="IPR011990">
    <property type="entry name" value="TPR-like_helical_dom_sf"/>
</dbReference>
<evidence type="ECO:0000259" key="5">
    <source>
        <dbReference type="Pfam" id="PF17177"/>
    </source>
</evidence>
<feature type="compositionally biased region" description="Low complexity" evidence="4">
    <location>
        <begin position="504"/>
        <end position="527"/>
    </location>
</feature>
<dbReference type="AlphaFoldDB" id="A0A087SSW3"/>
<dbReference type="Pfam" id="PF13812">
    <property type="entry name" value="PPR_3"/>
    <property type="match status" value="2"/>
</dbReference>
<feature type="repeat" description="PPR" evidence="3">
    <location>
        <begin position="303"/>
        <end position="337"/>
    </location>
</feature>
<proteinExistence type="inferred from homology"/>
<feature type="region of interest" description="Disordered" evidence="4">
    <location>
        <begin position="500"/>
        <end position="536"/>
    </location>
</feature>
<evidence type="ECO:0000313" key="7">
    <source>
        <dbReference type="Proteomes" id="UP000028924"/>
    </source>
</evidence>
<keyword evidence="2" id="KW-0677">Repeat</keyword>
<gene>
    <name evidence="6" type="ORF">F751_6338</name>
</gene>
<dbReference type="RefSeq" id="XP_011401864.1">
    <property type="nucleotide sequence ID" value="XM_011403562.1"/>
</dbReference>
<feature type="repeat" description="PPR" evidence="3">
    <location>
        <begin position="198"/>
        <end position="232"/>
    </location>
</feature>
<feature type="repeat" description="PPR" evidence="3">
    <location>
        <begin position="763"/>
        <end position="797"/>
    </location>
</feature>
<evidence type="ECO:0000256" key="4">
    <source>
        <dbReference type="SAM" id="MobiDB-lite"/>
    </source>
</evidence>
<dbReference type="NCBIfam" id="TIGR00756">
    <property type="entry name" value="PPR"/>
    <property type="match status" value="3"/>
</dbReference>
<dbReference type="eggNOG" id="KOG4197">
    <property type="taxonomic scope" value="Eukaryota"/>
</dbReference>
<dbReference type="Proteomes" id="UP000028924">
    <property type="component" value="Unassembled WGS sequence"/>
</dbReference>
<feature type="repeat" description="PPR" evidence="3">
    <location>
        <begin position="798"/>
        <end position="832"/>
    </location>
</feature>
<sequence>MDRDTPPAPPSRPSDAPLPPCITALLDPACDPALPPPGSLALTPAHNRELDKLVAQLGRGRATWRRALALLDWLRAGGHAPDDRLCTTLIRVAAQHGEAGEALAIYDWMRRPRREGGAGLAATVYTYTAAARAALAGGMLHRALAVWDDAAADPGCAPDCRLATTLIEVCARTGDADRALGVYARMLAAPRGSRLEPSVHAFTATMRAVAEGGRAGEALAIWADMQRLGCKPTGHAYAAVISACAAGGEWERAVGLFDEMLAARIRPDVVSCTALVAALGAAGQPRRAEGVVRWMARAEVRPNVRTYTALLAAHAGVGDWDRALGLLRELRAGHHGPGLEPNAYTYSALLKAAGEQGEVGLAETLFEGLELEARLDAAKQAALGALRPDEGTWDEGLEGEGLFEALETAAAMGAAPTAKASAVIAGPLESASAWRSPGVHDALTVPESSSSDPDLDASHAAALAVAAVAVARPAASPTACADPQLERLLCTQLGPALGGVDGAASSTPRSGPRGPGAGAEEASARGARGAGDHAVPTTANCKPLLAVSGVPISSSPFPSAATPSDGPQPSLRLAAAAAAAWGVASLDARGAAWGAGDDYGSIADGGTPALAGTAAASGGRDVPSAPHGSPASVLPASPPPSGWSGGGAEADRAPRSAPPAVNHVVCGAMMSVYERAGRAGEAVGMLRRARALGVRPNTVMLNTALSALGKAGRVDEARALFARIPDPDAASYETLVAALGARGLAAEAEATVAAMRAAGHAPRHYAYCGLVAAHGVAGDWRAALAVRRRMAQEGLQPNVHVYNALLGVCNQAGQWDASLALVREMRGADIQGNLTTAQARPHGVVQGLARGPGLLEATGRGGAGSVDRQAALAAALSATVGAAGVALMQTGFI</sequence>
<dbReference type="InterPro" id="IPR033443">
    <property type="entry name" value="PROP1-like_PPR_dom"/>
</dbReference>
<dbReference type="Pfam" id="PF17177">
    <property type="entry name" value="PPR_long"/>
    <property type="match status" value="1"/>
</dbReference>
<feature type="repeat" description="PPR" evidence="3">
    <location>
        <begin position="268"/>
        <end position="302"/>
    </location>
</feature>
<keyword evidence="7" id="KW-1185">Reference proteome</keyword>
<evidence type="ECO:0000256" key="2">
    <source>
        <dbReference type="ARBA" id="ARBA00022737"/>
    </source>
</evidence>
<feature type="repeat" description="PPR" evidence="3">
    <location>
        <begin position="233"/>
        <end position="267"/>
    </location>
</feature>
<organism evidence="6 7">
    <name type="scientific">Auxenochlorella protothecoides</name>
    <name type="common">Green microalga</name>
    <name type="synonym">Chlorella protothecoides</name>
    <dbReference type="NCBI Taxonomy" id="3075"/>
    <lineage>
        <taxon>Eukaryota</taxon>
        <taxon>Viridiplantae</taxon>
        <taxon>Chlorophyta</taxon>
        <taxon>core chlorophytes</taxon>
        <taxon>Trebouxiophyceae</taxon>
        <taxon>Chlorellales</taxon>
        <taxon>Chlorellaceae</taxon>
        <taxon>Auxenochlorella</taxon>
    </lineage>
</organism>
<dbReference type="Gene3D" id="1.25.40.10">
    <property type="entry name" value="Tetratricopeptide repeat domain"/>
    <property type="match status" value="4"/>
</dbReference>
<feature type="repeat" description="PPR" evidence="3">
    <location>
        <begin position="728"/>
        <end position="762"/>
    </location>
</feature>
<feature type="domain" description="PROP1-like PPR" evidence="5">
    <location>
        <begin position="252"/>
        <end position="358"/>
    </location>
</feature>
<dbReference type="STRING" id="3075.A0A087SSW3"/>
<dbReference type="EMBL" id="KL662182">
    <property type="protein sequence ID" value="KFM28817.1"/>
    <property type="molecule type" value="Genomic_DNA"/>
</dbReference>
<comment type="similarity">
    <text evidence="1">Belongs to the PPR family. P subfamily.</text>
</comment>
<evidence type="ECO:0000256" key="1">
    <source>
        <dbReference type="ARBA" id="ARBA00007626"/>
    </source>
</evidence>
<evidence type="ECO:0000256" key="3">
    <source>
        <dbReference type="PROSITE-ProRule" id="PRU00708"/>
    </source>
</evidence>
<dbReference type="GeneID" id="23617729"/>